<dbReference type="EMBL" id="QLSV01000009">
    <property type="protein sequence ID" value="RAR47434.1"/>
    <property type="molecule type" value="Genomic_DNA"/>
</dbReference>
<organism evidence="1 2">
    <name type="scientific">Flavobacterium lacus</name>
    <dbReference type="NCBI Taxonomy" id="1353778"/>
    <lineage>
        <taxon>Bacteria</taxon>
        <taxon>Pseudomonadati</taxon>
        <taxon>Bacteroidota</taxon>
        <taxon>Flavobacteriia</taxon>
        <taxon>Flavobacteriales</taxon>
        <taxon>Flavobacteriaceae</taxon>
        <taxon>Flavobacterium</taxon>
    </lineage>
</organism>
<dbReference type="Proteomes" id="UP000249518">
    <property type="component" value="Unassembled WGS sequence"/>
</dbReference>
<sequence>MKYLLFISIIFFSTFSNKESDYYFDKYIEYENVENNTREYFMFNENSSDYYFSFYFDFNNKLSGVIRDSKNLKSHHFLVSNDDLGMKFTYLESTSYLLKEKNKTFKEYHFESTEKKIDSVTNEVNLLKFNNPKKKKLSKAFDIVYEKNNILIDQRFLNLFCHGYFSNTDFEFSIPLPKKLTVYHNDKKQETYQLTKLQKINTQLKVQ</sequence>
<reference evidence="1 2" key="1">
    <citation type="submission" date="2018-06" db="EMBL/GenBank/DDBJ databases">
        <title>Genomic Encyclopedia of Type Strains, Phase III (KMG-III): the genomes of soil and plant-associated and newly described type strains.</title>
        <authorList>
            <person name="Whitman W."/>
        </authorList>
    </citation>
    <scope>NUCLEOTIDE SEQUENCE [LARGE SCALE GENOMIC DNA]</scope>
    <source>
        <strain evidence="1 2">CGMCC 1.12504</strain>
    </source>
</reference>
<gene>
    <name evidence="1" type="ORF">B0I10_109107</name>
</gene>
<dbReference type="AlphaFoldDB" id="A0A328WUA5"/>
<evidence type="ECO:0000313" key="1">
    <source>
        <dbReference type="EMBL" id="RAR47434.1"/>
    </source>
</evidence>
<name>A0A328WUA5_9FLAO</name>
<dbReference type="RefSeq" id="WP_112086442.1">
    <property type="nucleotide sequence ID" value="NZ_QLSV01000009.1"/>
</dbReference>
<proteinExistence type="predicted"/>
<evidence type="ECO:0008006" key="3">
    <source>
        <dbReference type="Google" id="ProtNLM"/>
    </source>
</evidence>
<protein>
    <recommendedName>
        <fullName evidence="3">GLPGLI family protein</fullName>
    </recommendedName>
</protein>
<keyword evidence="2" id="KW-1185">Reference proteome</keyword>
<accession>A0A328WUA5</accession>
<comment type="caution">
    <text evidence="1">The sequence shown here is derived from an EMBL/GenBank/DDBJ whole genome shotgun (WGS) entry which is preliminary data.</text>
</comment>
<evidence type="ECO:0000313" key="2">
    <source>
        <dbReference type="Proteomes" id="UP000249518"/>
    </source>
</evidence>